<dbReference type="EMBL" id="CP031555">
    <property type="protein sequence ID" value="AXO17039.1"/>
    <property type="molecule type" value="Genomic_DNA"/>
</dbReference>
<keyword evidence="2" id="KW-1185">Reference proteome</keyword>
<reference evidence="1 2" key="1">
    <citation type="submission" date="2018-08" db="EMBL/GenBank/DDBJ databases">
        <title>Complete genome sequence of type strain Thalassospira indica MCCC 1A01103T, isolated from isolated from deep seawater of the Indian Ocean.</title>
        <authorList>
            <person name="Liu Y."/>
        </authorList>
    </citation>
    <scope>NUCLEOTIDE SEQUENCE [LARGE SCALE GENOMIC DNA]</scope>
    <source>
        <strain evidence="1 2">PB8BT</strain>
    </source>
</reference>
<protein>
    <submittedName>
        <fullName evidence="1">Uncharacterized protein</fullName>
    </submittedName>
</protein>
<organism evidence="1 2">
    <name type="scientific">Thalassospira indica</name>
    <dbReference type="NCBI Taxonomy" id="1891279"/>
    <lineage>
        <taxon>Bacteria</taxon>
        <taxon>Pseudomonadati</taxon>
        <taxon>Pseudomonadota</taxon>
        <taxon>Alphaproteobacteria</taxon>
        <taxon>Rhodospirillales</taxon>
        <taxon>Thalassospiraceae</taxon>
        <taxon>Thalassospira</taxon>
    </lineage>
</organism>
<evidence type="ECO:0000313" key="2">
    <source>
        <dbReference type="Proteomes" id="UP000256971"/>
    </source>
</evidence>
<sequence length="109" mass="12815">MSTTNRRAVEIHQIDWQGYRIEVRYCPSWSPSYEEIYGERMAHLEIRVLDEPRSPLPMTETGYRSHFIHAKAIEHEGGPVAYVRAWLEEEAKSPKWKELEAASRQMSLL</sequence>
<proteinExistence type="predicted"/>
<gene>
    <name evidence="1" type="ORF">DY252_21365</name>
</gene>
<dbReference type="Proteomes" id="UP000256971">
    <property type="component" value="Chromosome"/>
</dbReference>
<accession>A0ABM6Y6V1</accession>
<evidence type="ECO:0000313" key="1">
    <source>
        <dbReference type="EMBL" id="AXO17039.1"/>
    </source>
</evidence>
<name>A0ABM6Y6V1_9PROT</name>